<protein>
    <recommendedName>
        <fullName evidence="1">C2H2-type domain-containing protein</fullName>
    </recommendedName>
</protein>
<evidence type="ECO:0000313" key="3">
    <source>
        <dbReference type="Proteomes" id="UP000799428"/>
    </source>
</evidence>
<gene>
    <name evidence="2" type="ORF">K504DRAFT_534941</name>
</gene>
<accession>A0A6G1K6C6</accession>
<reference evidence="2" key="1">
    <citation type="journal article" date="2020" name="Stud. Mycol.">
        <title>101 Dothideomycetes genomes: a test case for predicting lifestyles and emergence of pathogens.</title>
        <authorList>
            <person name="Haridas S."/>
            <person name="Albert R."/>
            <person name="Binder M."/>
            <person name="Bloem J."/>
            <person name="Labutti K."/>
            <person name="Salamov A."/>
            <person name="Andreopoulos B."/>
            <person name="Baker S."/>
            <person name="Barry K."/>
            <person name="Bills G."/>
            <person name="Bluhm B."/>
            <person name="Cannon C."/>
            <person name="Castanera R."/>
            <person name="Culley D."/>
            <person name="Daum C."/>
            <person name="Ezra D."/>
            <person name="Gonzalez J."/>
            <person name="Henrissat B."/>
            <person name="Kuo A."/>
            <person name="Liang C."/>
            <person name="Lipzen A."/>
            <person name="Lutzoni F."/>
            <person name="Magnuson J."/>
            <person name="Mondo S."/>
            <person name="Nolan M."/>
            <person name="Ohm R."/>
            <person name="Pangilinan J."/>
            <person name="Park H.-J."/>
            <person name="Ramirez L."/>
            <person name="Alfaro M."/>
            <person name="Sun H."/>
            <person name="Tritt A."/>
            <person name="Yoshinaga Y."/>
            <person name="Zwiers L.-H."/>
            <person name="Turgeon B."/>
            <person name="Goodwin S."/>
            <person name="Spatafora J."/>
            <person name="Crous P."/>
            <person name="Grigoriev I."/>
        </authorList>
    </citation>
    <scope>NUCLEOTIDE SEQUENCE</scope>
    <source>
        <strain evidence="2">CBS 279.74</strain>
    </source>
</reference>
<dbReference type="OrthoDB" id="3758860at2759"/>
<proteinExistence type="predicted"/>
<dbReference type="Proteomes" id="UP000799428">
    <property type="component" value="Unassembled WGS sequence"/>
</dbReference>
<dbReference type="InterPro" id="IPR013087">
    <property type="entry name" value="Znf_C2H2_type"/>
</dbReference>
<organism evidence="2 3">
    <name type="scientific">Pleomassaria siparia CBS 279.74</name>
    <dbReference type="NCBI Taxonomy" id="1314801"/>
    <lineage>
        <taxon>Eukaryota</taxon>
        <taxon>Fungi</taxon>
        <taxon>Dikarya</taxon>
        <taxon>Ascomycota</taxon>
        <taxon>Pezizomycotina</taxon>
        <taxon>Dothideomycetes</taxon>
        <taxon>Pleosporomycetidae</taxon>
        <taxon>Pleosporales</taxon>
        <taxon>Pleomassariaceae</taxon>
        <taxon>Pleomassaria</taxon>
    </lineage>
</organism>
<feature type="domain" description="C2H2-type" evidence="1">
    <location>
        <begin position="215"/>
        <end position="237"/>
    </location>
</feature>
<dbReference type="PROSITE" id="PS00028">
    <property type="entry name" value="ZINC_FINGER_C2H2_1"/>
    <property type="match status" value="1"/>
</dbReference>
<keyword evidence="3" id="KW-1185">Reference proteome</keyword>
<sequence>MGSVPAHSIGPSPLWPNVGITDERWADFINTLDTEELRRGLDKFAHALSLRESTTRCSTADQPLSNPNRATYDSTASTLYDFDRFIVPANSIHNEHPCYEESNIILPGVDPDFSLRSEPEYLNITAFHVDPDGYPVPRTHPTGVLNSLDTHHSESPVAAYLHVPSSTQPSPQSVKRPYFCTFCAEVGKWILFKSKGDWKLHEQKFHDDTGLQWPCGAGCTEVFDRGRDLEEHNDKEHDTKRLPPGSQKVWVYGCGFEHCRVLTYTWDDRCNHVALCMQNATMFSWTYNRTIRTLLKAEKNSSSIWKPILGGLDLKQMQWDPVKTRRMRQQLGNYDVMHNQKRFFRELFKAGIPAVPVNHHRHPLRNPSTNFVSPILHSGPTEDYPIEFSQYVSLPEVDHTRTQPFHNNVYYPHTVNLLPRQSYRNSVFMTDGPYLDASGGPPMLEDEIGARPLIDPELPGPAQLTLDHSDFPANKTRTLSPSAAVPSRRRRLLTKSKECLRSRLLRSVPTECLGFPSLRK</sequence>
<dbReference type="EMBL" id="MU005772">
    <property type="protein sequence ID" value="KAF2708320.1"/>
    <property type="molecule type" value="Genomic_DNA"/>
</dbReference>
<evidence type="ECO:0000259" key="1">
    <source>
        <dbReference type="PROSITE" id="PS00028"/>
    </source>
</evidence>
<name>A0A6G1K6C6_9PLEO</name>
<dbReference type="AlphaFoldDB" id="A0A6G1K6C6"/>
<evidence type="ECO:0000313" key="2">
    <source>
        <dbReference type="EMBL" id="KAF2708320.1"/>
    </source>
</evidence>